<sequence length="59" mass="6648">MNSTLSKKKCKLYGLQLASGVSLIIYESAERWNTSTHLASGVSPMRRELKKLGARNLYF</sequence>
<keyword evidence="2" id="KW-1185">Reference proteome</keyword>
<proteinExistence type="predicted"/>
<dbReference type="Proteomes" id="UP000198372">
    <property type="component" value="Unassembled WGS sequence"/>
</dbReference>
<organism evidence="1 2">
    <name type="scientific">Microbotryum intermedium</name>
    <dbReference type="NCBI Taxonomy" id="269621"/>
    <lineage>
        <taxon>Eukaryota</taxon>
        <taxon>Fungi</taxon>
        <taxon>Dikarya</taxon>
        <taxon>Basidiomycota</taxon>
        <taxon>Pucciniomycotina</taxon>
        <taxon>Microbotryomycetes</taxon>
        <taxon>Microbotryales</taxon>
        <taxon>Microbotryaceae</taxon>
        <taxon>Microbotryum</taxon>
    </lineage>
</organism>
<evidence type="ECO:0000313" key="2">
    <source>
        <dbReference type="Proteomes" id="UP000198372"/>
    </source>
</evidence>
<dbReference type="AlphaFoldDB" id="A0A238FKW9"/>
<gene>
    <name evidence="1" type="ORF">BQ2448_6235</name>
</gene>
<evidence type="ECO:0000313" key="1">
    <source>
        <dbReference type="EMBL" id="SCV73805.1"/>
    </source>
</evidence>
<dbReference type="EMBL" id="FMSP01000019">
    <property type="protein sequence ID" value="SCV73805.1"/>
    <property type="molecule type" value="Genomic_DNA"/>
</dbReference>
<accession>A0A238FKW9</accession>
<reference evidence="2" key="1">
    <citation type="submission" date="2016-09" db="EMBL/GenBank/DDBJ databases">
        <authorList>
            <person name="Jeantristanb JTB J.-T."/>
            <person name="Ricardo R."/>
        </authorList>
    </citation>
    <scope>NUCLEOTIDE SEQUENCE [LARGE SCALE GENOMIC DNA]</scope>
</reference>
<name>A0A238FKW9_9BASI</name>
<protein>
    <submittedName>
        <fullName evidence="1">BQ2448_6235 protein</fullName>
    </submittedName>
</protein>